<feature type="chain" id="PRO_5044639542" evidence="2">
    <location>
        <begin position="20"/>
        <end position="151"/>
    </location>
</feature>
<sequence length="151" mass="16910">MHIKAILAFMSLFIVLTYGSTEEKRECKTLLSSGLALYCPTDEEPEKTDCCEDGGLSSCCIKEVQDQTLVMIIALSVIISCFILTILIVVCCFCPKCLLYDACRAKYSRSEIISYTKEEEMALNSTMPYENQHETSSYSTQTIKIKPIADV</sequence>
<evidence type="ECO:0000256" key="2">
    <source>
        <dbReference type="SAM" id="SignalP"/>
    </source>
</evidence>
<feature type="transmembrane region" description="Helical" evidence="1">
    <location>
        <begin position="72"/>
        <end position="99"/>
    </location>
</feature>
<keyword evidence="1" id="KW-0472">Membrane</keyword>
<feature type="signal peptide" evidence="2">
    <location>
        <begin position="1"/>
        <end position="19"/>
    </location>
</feature>
<keyword evidence="1" id="KW-1133">Transmembrane helix</keyword>
<proteinExistence type="predicted"/>
<accession>A0A6J1TGH4</accession>
<keyword evidence="2" id="KW-0732">Signal</keyword>
<gene>
    <name evidence="4 5" type="primary">LOC113214689</name>
</gene>
<dbReference type="RefSeq" id="XP_026289926.1">
    <property type="nucleotide sequence ID" value="XM_026434141.2"/>
</dbReference>
<evidence type="ECO:0000256" key="1">
    <source>
        <dbReference type="SAM" id="Phobius"/>
    </source>
</evidence>
<dbReference type="Proteomes" id="UP000504606">
    <property type="component" value="Unplaced"/>
</dbReference>
<protein>
    <submittedName>
        <fullName evidence="4 5">Uncharacterized protein LOC113214689</fullName>
    </submittedName>
</protein>
<keyword evidence="1" id="KW-0812">Transmembrane</keyword>
<dbReference type="OrthoDB" id="6336411at2759"/>
<name>A0A6J1TGH4_FRAOC</name>
<evidence type="ECO:0000313" key="5">
    <source>
        <dbReference type="RefSeq" id="XP_052133678.1"/>
    </source>
</evidence>
<keyword evidence="3" id="KW-1185">Reference proteome</keyword>
<evidence type="ECO:0000313" key="4">
    <source>
        <dbReference type="RefSeq" id="XP_026289926.1"/>
    </source>
</evidence>
<dbReference type="AlphaFoldDB" id="A0A6J1TGH4"/>
<dbReference type="KEGG" id="foc:113214689"/>
<evidence type="ECO:0000313" key="3">
    <source>
        <dbReference type="Proteomes" id="UP000504606"/>
    </source>
</evidence>
<reference evidence="4 5" key="1">
    <citation type="submission" date="2025-04" db="UniProtKB">
        <authorList>
            <consortium name="RefSeq"/>
        </authorList>
    </citation>
    <scope>IDENTIFICATION</scope>
    <source>
        <tissue evidence="4 5">Whole organism</tissue>
    </source>
</reference>
<dbReference type="GeneID" id="113214689"/>
<dbReference type="RefSeq" id="XP_052133678.1">
    <property type="nucleotide sequence ID" value="XM_052277718.1"/>
</dbReference>
<organism evidence="3 4">
    <name type="scientific">Frankliniella occidentalis</name>
    <name type="common">Western flower thrips</name>
    <name type="synonym">Euthrips occidentalis</name>
    <dbReference type="NCBI Taxonomy" id="133901"/>
    <lineage>
        <taxon>Eukaryota</taxon>
        <taxon>Metazoa</taxon>
        <taxon>Ecdysozoa</taxon>
        <taxon>Arthropoda</taxon>
        <taxon>Hexapoda</taxon>
        <taxon>Insecta</taxon>
        <taxon>Pterygota</taxon>
        <taxon>Neoptera</taxon>
        <taxon>Paraneoptera</taxon>
        <taxon>Thysanoptera</taxon>
        <taxon>Terebrantia</taxon>
        <taxon>Thripoidea</taxon>
        <taxon>Thripidae</taxon>
        <taxon>Frankliniella</taxon>
    </lineage>
</organism>